<dbReference type="EMBL" id="CZAW01000011">
    <property type="protein sequence ID" value="CUP35397.1"/>
    <property type="molecule type" value="Genomic_DNA"/>
</dbReference>
<accession>A0A174MKW8</accession>
<evidence type="ECO:0000313" key="3">
    <source>
        <dbReference type="Proteomes" id="UP000095712"/>
    </source>
</evidence>
<name>A0A174MKW8_9FIRM</name>
<sequence>MILGKIWVQIINNTKILTKFRFTKSGNPHKYKEKAPAGELPGLSRGV</sequence>
<dbReference type="Proteomes" id="UP000095712">
    <property type="component" value="Unassembled WGS sequence"/>
</dbReference>
<evidence type="ECO:0000313" key="2">
    <source>
        <dbReference type="EMBL" id="CUP35397.1"/>
    </source>
</evidence>
<organism evidence="2 3">
    <name type="scientific">Blautia wexlerae</name>
    <dbReference type="NCBI Taxonomy" id="418240"/>
    <lineage>
        <taxon>Bacteria</taxon>
        <taxon>Bacillati</taxon>
        <taxon>Bacillota</taxon>
        <taxon>Clostridia</taxon>
        <taxon>Lachnospirales</taxon>
        <taxon>Lachnospiraceae</taxon>
        <taxon>Blautia</taxon>
    </lineage>
</organism>
<evidence type="ECO:0000256" key="1">
    <source>
        <dbReference type="SAM" id="MobiDB-lite"/>
    </source>
</evidence>
<proteinExistence type="predicted"/>
<dbReference type="RefSeq" id="WP_156331191.1">
    <property type="nucleotide sequence ID" value="NZ_CZAW01000011.1"/>
</dbReference>
<gene>
    <name evidence="2" type="ORF">ERS852523_01345</name>
</gene>
<dbReference type="AlphaFoldDB" id="A0A174MKW8"/>
<feature type="region of interest" description="Disordered" evidence="1">
    <location>
        <begin position="27"/>
        <end position="47"/>
    </location>
</feature>
<reference evidence="2 3" key="1">
    <citation type="submission" date="2015-09" db="EMBL/GenBank/DDBJ databases">
        <authorList>
            <consortium name="Pathogen Informatics"/>
        </authorList>
    </citation>
    <scope>NUCLEOTIDE SEQUENCE [LARGE SCALE GENOMIC DNA]</scope>
    <source>
        <strain evidence="2 3">2789STDY5834911</strain>
    </source>
</reference>
<protein>
    <submittedName>
        <fullName evidence="2">Uncharacterized protein</fullName>
    </submittedName>
</protein>